<feature type="transmembrane region" description="Helical" evidence="6">
    <location>
        <begin position="75"/>
        <end position="92"/>
    </location>
</feature>
<dbReference type="AlphaFoldDB" id="A0A0M9BNN6"/>
<keyword evidence="9" id="KW-1185">Reference proteome</keyword>
<feature type="transmembrane region" description="Helical" evidence="6">
    <location>
        <begin position="37"/>
        <end position="54"/>
    </location>
</feature>
<dbReference type="EMBL" id="LITU01000065">
    <property type="protein sequence ID" value="KOY15166.1"/>
    <property type="molecule type" value="Genomic_DNA"/>
</dbReference>
<comment type="caution">
    <text evidence="8">The sequence shown here is derived from an EMBL/GenBank/DDBJ whole genome shotgun (WGS) entry which is preliminary data.</text>
</comment>
<proteinExistence type="inferred from homology"/>
<evidence type="ECO:0000256" key="4">
    <source>
        <dbReference type="ARBA" id="ARBA00022989"/>
    </source>
</evidence>
<evidence type="ECO:0000256" key="2">
    <source>
        <dbReference type="ARBA" id="ARBA00009399"/>
    </source>
</evidence>
<feature type="transmembrane region" description="Helical" evidence="6">
    <location>
        <begin position="7"/>
        <end position="31"/>
    </location>
</feature>
<name>A0A0M9BNN6_9BACL</name>
<evidence type="ECO:0000256" key="1">
    <source>
        <dbReference type="ARBA" id="ARBA00004141"/>
    </source>
</evidence>
<dbReference type="InterPro" id="IPR051401">
    <property type="entry name" value="GtrA_CellWall_Glycosyl"/>
</dbReference>
<gene>
    <name evidence="8" type="ORF">AMS66_18205</name>
</gene>
<keyword evidence="5 6" id="KW-0472">Membrane</keyword>
<dbReference type="Proteomes" id="UP000037688">
    <property type="component" value="Unassembled WGS sequence"/>
</dbReference>
<protein>
    <submittedName>
        <fullName evidence="8">Sugar translocase</fullName>
    </submittedName>
</protein>
<organism evidence="8 9">
    <name type="scientific">Paenibacillus xylanivorans</name>
    <dbReference type="NCBI Taxonomy" id="1705561"/>
    <lineage>
        <taxon>Bacteria</taxon>
        <taxon>Bacillati</taxon>
        <taxon>Bacillota</taxon>
        <taxon>Bacilli</taxon>
        <taxon>Bacillales</taxon>
        <taxon>Paenibacillaceae</taxon>
        <taxon>Paenibacillus</taxon>
    </lineage>
</organism>
<evidence type="ECO:0000256" key="3">
    <source>
        <dbReference type="ARBA" id="ARBA00022692"/>
    </source>
</evidence>
<sequence length="145" mass="15965">MTNRLVTLFKFGIVGVLNTAVDAMVFTLLAAAGTPALIAQVISYSCGVVNSYWWNGRWTFHDAGRQGKKNEIMRFVITNLVVLALSSLILYICNSTWGWSVVMSKILATLSGMGINYIASRYWVFRADSSRGSDPLSDANERSVS</sequence>
<dbReference type="GO" id="GO:0000271">
    <property type="term" value="P:polysaccharide biosynthetic process"/>
    <property type="evidence" value="ECO:0007669"/>
    <property type="project" value="InterPro"/>
</dbReference>
<dbReference type="PANTHER" id="PTHR38459">
    <property type="entry name" value="PROPHAGE BACTOPRENOL-LINKED GLUCOSE TRANSLOCASE HOMOLOG"/>
    <property type="match status" value="1"/>
</dbReference>
<dbReference type="InterPro" id="IPR007267">
    <property type="entry name" value="GtrA_DPMS_TM"/>
</dbReference>
<evidence type="ECO:0000256" key="6">
    <source>
        <dbReference type="SAM" id="Phobius"/>
    </source>
</evidence>
<feature type="domain" description="GtrA/DPMS transmembrane" evidence="7">
    <location>
        <begin position="10"/>
        <end position="125"/>
    </location>
</feature>
<feature type="transmembrane region" description="Helical" evidence="6">
    <location>
        <begin position="98"/>
        <end position="119"/>
    </location>
</feature>
<dbReference type="RefSeq" id="WP_053782150.1">
    <property type="nucleotide sequence ID" value="NZ_LITU01000065.1"/>
</dbReference>
<dbReference type="PATRIC" id="fig|1705561.3.peg.3752"/>
<comment type="subcellular location">
    <subcellularLocation>
        <location evidence="1">Membrane</location>
        <topology evidence="1">Multi-pass membrane protein</topology>
    </subcellularLocation>
</comment>
<dbReference type="OrthoDB" id="9812049at2"/>
<evidence type="ECO:0000313" key="9">
    <source>
        <dbReference type="Proteomes" id="UP000037688"/>
    </source>
</evidence>
<reference evidence="8 9" key="1">
    <citation type="submission" date="2015-08" db="EMBL/GenBank/DDBJ databases">
        <title>Draft genome sequence of cellulolytic and xylanolytic Paenibacillus sp. A59, isolated from a decaying forest soil from Patagonia, Argentina.</title>
        <authorList>
            <person name="Ghio S."/>
            <person name="Caceres A.M."/>
            <person name="Talia P."/>
            <person name="Grasso D."/>
            <person name="Campos E."/>
        </authorList>
    </citation>
    <scope>NUCLEOTIDE SEQUENCE [LARGE SCALE GENOMIC DNA]</scope>
    <source>
        <strain evidence="8 9">A59</strain>
    </source>
</reference>
<dbReference type="PANTHER" id="PTHR38459:SF1">
    <property type="entry name" value="PROPHAGE BACTOPRENOL-LINKED GLUCOSE TRANSLOCASE HOMOLOG"/>
    <property type="match status" value="1"/>
</dbReference>
<dbReference type="GO" id="GO:0005886">
    <property type="term" value="C:plasma membrane"/>
    <property type="evidence" value="ECO:0007669"/>
    <property type="project" value="TreeGrafter"/>
</dbReference>
<comment type="similarity">
    <text evidence="2">Belongs to the GtrA family.</text>
</comment>
<evidence type="ECO:0000313" key="8">
    <source>
        <dbReference type="EMBL" id="KOY15166.1"/>
    </source>
</evidence>
<evidence type="ECO:0000259" key="7">
    <source>
        <dbReference type="Pfam" id="PF04138"/>
    </source>
</evidence>
<keyword evidence="4 6" id="KW-1133">Transmembrane helix</keyword>
<dbReference type="Pfam" id="PF04138">
    <property type="entry name" value="GtrA_DPMS_TM"/>
    <property type="match status" value="1"/>
</dbReference>
<evidence type="ECO:0000256" key="5">
    <source>
        <dbReference type="ARBA" id="ARBA00023136"/>
    </source>
</evidence>
<keyword evidence="3 6" id="KW-0812">Transmembrane</keyword>
<accession>A0A0M9BNN6</accession>